<dbReference type="AlphaFoldDB" id="A0A0B4C735"/>
<dbReference type="EMBL" id="JWSY01000019">
    <property type="protein sequence ID" value="KIC56854.1"/>
    <property type="molecule type" value="Genomic_DNA"/>
</dbReference>
<feature type="chain" id="PRO_5002088002" description="UrcA family protein" evidence="1">
    <location>
        <begin position="21"/>
        <end position="103"/>
    </location>
</feature>
<organism evidence="2 3">
    <name type="scientific">Brevundimonas nasdae</name>
    <dbReference type="NCBI Taxonomy" id="172043"/>
    <lineage>
        <taxon>Bacteria</taxon>
        <taxon>Pseudomonadati</taxon>
        <taxon>Pseudomonadota</taxon>
        <taxon>Alphaproteobacteria</taxon>
        <taxon>Caulobacterales</taxon>
        <taxon>Caulobacteraceae</taxon>
        <taxon>Brevundimonas</taxon>
    </lineage>
</organism>
<sequence>MILGLMIAAALAAALGAGQAPDMHVNAEGLNMARPGEAMILAGRIRAASHDWCAVHRAVLTPDSLGDASVCEREMRRRAYVALPRPQRIHFVRAGGQTALNRR</sequence>
<accession>A0A0B4C735</accession>
<protein>
    <recommendedName>
        <fullName evidence="4">UrcA family protein</fullName>
    </recommendedName>
</protein>
<dbReference type="Proteomes" id="UP000031166">
    <property type="component" value="Unassembled WGS sequence"/>
</dbReference>
<evidence type="ECO:0000256" key="1">
    <source>
        <dbReference type="SAM" id="SignalP"/>
    </source>
</evidence>
<keyword evidence="1" id="KW-0732">Signal</keyword>
<dbReference type="InterPro" id="IPR030972">
    <property type="entry name" value="UrcA_uranyl"/>
</dbReference>
<reference evidence="2 3" key="1">
    <citation type="submission" date="2014-12" db="EMBL/GenBank/DDBJ databases">
        <title>Genome sequencing of Brevundimonas nasdae TPW30.</title>
        <authorList>
            <person name="Tan P.W."/>
            <person name="Chan K.-G."/>
        </authorList>
    </citation>
    <scope>NUCLEOTIDE SEQUENCE [LARGE SCALE GENOMIC DNA]</scope>
    <source>
        <strain evidence="2 3">TPW30</strain>
    </source>
</reference>
<comment type="caution">
    <text evidence="2">The sequence shown here is derived from an EMBL/GenBank/DDBJ whole genome shotgun (WGS) entry which is preliminary data.</text>
</comment>
<proteinExistence type="predicted"/>
<evidence type="ECO:0000313" key="3">
    <source>
        <dbReference type="Proteomes" id="UP000031166"/>
    </source>
</evidence>
<name>A0A0B4C735_9CAUL</name>
<gene>
    <name evidence="2" type="ORF">RM53_10835</name>
</gene>
<feature type="signal peptide" evidence="1">
    <location>
        <begin position="1"/>
        <end position="20"/>
    </location>
</feature>
<evidence type="ECO:0000313" key="2">
    <source>
        <dbReference type="EMBL" id="KIC56854.1"/>
    </source>
</evidence>
<dbReference type="NCBIfam" id="TIGR04433">
    <property type="entry name" value="UrcA_uranyl"/>
    <property type="match status" value="1"/>
</dbReference>
<evidence type="ECO:0008006" key="4">
    <source>
        <dbReference type="Google" id="ProtNLM"/>
    </source>
</evidence>